<dbReference type="PANTHER" id="PTHR45527">
    <property type="entry name" value="NONRIBOSOMAL PEPTIDE SYNTHETASE"/>
    <property type="match status" value="1"/>
</dbReference>
<dbReference type="PANTHER" id="PTHR45527:SF12">
    <property type="entry name" value="NONRIBOSOMAL PEPTIDE SYNTHETASE IVOA"/>
    <property type="match status" value="1"/>
</dbReference>
<feature type="domain" description="Carrier" evidence="5">
    <location>
        <begin position="2695"/>
        <end position="2771"/>
    </location>
</feature>
<dbReference type="Pfam" id="PF00550">
    <property type="entry name" value="PP-binding"/>
    <property type="match status" value="2"/>
</dbReference>
<evidence type="ECO:0000259" key="5">
    <source>
        <dbReference type="PROSITE" id="PS50075"/>
    </source>
</evidence>
<feature type="domain" description="Carrier" evidence="5">
    <location>
        <begin position="902"/>
        <end position="978"/>
    </location>
</feature>
<dbReference type="GO" id="GO:0044550">
    <property type="term" value="P:secondary metabolite biosynthetic process"/>
    <property type="evidence" value="ECO:0007669"/>
    <property type="project" value="TreeGrafter"/>
</dbReference>
<dbReference type="InterPro" id="IPR001242">
    <property type="entry name" value="Condensation_dom"/>
</dbReference>
<dbReference type="InterPro" id="IPR010071">
    <property type="entry name" value="AA_adenyl_dom"/>
</dbReference>
<keyword evidence="2" id="KW-0597">Phosphoprotein</keyword>
<dbReference type="FunFam" id="1.10.1200.10:FF:000005">
    <property type="entry name" value="Nonribosomal peptide synthetase 1"/>
    <property type="match status" value="1"/>
</dbReference>
<dbReference type="InterPro" id="IPR045851">
    <property type="entry name" value="AMP-bd_C_sf"/>
</dbReference>
<dbReference type="InterPro" id="IPR036736">
    <property type="entry name" value="ACP-like_sf"/>
</dbReference>
<dbReference type="PROSITE" id="PS50075">
    <property type="entry name" value="CARRIER"/>
    <property type="match status" value="2"/>
</dbReference>
<dbReference type="Gene3D" id="3.30.559.30">
    <property type="entry name" value="Nonribosomal peptide synthetase, condensation domain"/>
    <property type="match status" value="3"/>
</dbReference>
<dbReference type="GO" id="GO:0031177">
    <property type="term" value="F:phosphopantetheine binding"/>
    <property type="evidence" value="ECO:0007669"/>
    <property type="project" value="InterPro"/>
</dbReference>
<keyword evidence="7" id="KW-1185">Reference proteome</keyword>
<dbReference type="InterPro" id="IPR009081">
    <property type="entry name" value="PP-bd_ACP"/>
</dbReference>
<dbReference type="SUPFAM" id="SSF47336">
    <property type="entry name" value="ACP-like"/>
    <property type="match status" value="2"/>
</dbReference>
<dbReference type="Gene3D" id="3.30.559.10">
    <property type="entry name" value="Chloramphenicol acetyltransferase-like domain"/>
    <property type="match status" value="2"/>
</dbReference>
<dbReference type="InterPro" id="IPR006162">
    <property type="entry name" value="Ppantetheine_attach_site"/>
</dbReference>
<dbReference type="FunFam" id="3.30.300.30:FF:000015">
    <property type="entry name" value="Nonribosomal peptide synthase SidD"/>
    <property type="match status" value="2"/>
</dbReference>
<dbReference type="Pfam" id="PF00668">
    <property type="entry name" value="Condensation"/>
    <property type="match status" value="2"/>
</dbReference>
<dbReference type="Proteomes" id="UP000054481">
    <property type="component" value="Unassembled WGS sequence"/>
</dbReference>
<accession>A0A0F7ZYX9</accession>
<dbReference type="PROSITE" id="PS00012">
    <property type="entry name" value="PHOSPHOPANTETHEINE"/>
    <property type="match status" value="1"/>
</dbReference>
<reference evidence="6 7" key="1">
    <citation type="journal article" date="2014" name="Genome Biol. Evol.">
        <title>Comparative genomics and transcriptomics analyses reveal divergent lifestyle features of nematode endoparasitic fungus Hirsutella minnesotensis.</title>
        <authorList>
            <person name="Lai Y."/>
            <person name="Liu K."/>
            <person name="Zhang X."/>
            <person name="Zhang X."/>
            <person name="Li K."/>
            <person name="Wang N."/>
            <person name="Shu C."/>
            <person name="Wu Y."/>
            <person name="Wang C."/>
            <person name="Bushley K.E."/>
            <person name="Xiang M."/>
            <person name="Liu X."/>
        </authorList>
    </citation>
    <scope>NUCLEOTIDE SEQUENCE [LARGE SCALE GENOMIC DNA]</scope>
    <source>
        <strain evidence="6 7">3608</strain>
    </source>
</reference>
<dbReference type="GO" id="GO:0016874">
    <property type="term" value="F:ligase activity"/>
    <property type="evidence" value="ECO:0007669"/>
    <property type="project" value="UniProtKB-KW"/>
</dbReference>
<evidence type="ECO:0000256" key="4">
    <source>
        <dbReference type="SAM" id="MobiDB-lite"/>
    </source>
</evidence>
<dbReference type="Pfam" id="PF00501">
    <property type="entry name" value="AMP-binding"/>
    <property type="match status" value="2"/>
</dbReference>
<dbReference type="NCBIfam" id="TIGR01733">
    <property type="entry name" value="AA-adenyl-dom"/>
    <property type="match status" value="2"/>
</dbReference>
<dbReference type="SMART" id="SM00823">
    <property type="entry name" value="PKS_PP"/>
    <property type="match status" value="2"/>
</dbReference>
<dbReference type="InterPro" id="IPR020806">
    <property type="entry name" value="PKS_PP-bd"/>
</dbReference>
<dbReference type="Gene3D" id="3.30.300.30">
    <property type="match status" value="2"/>
</dbReference>
<evidence type="ECO:0000256" key="3">
    <source>
        <dbReference type="ARBA" id="ARBA00022598"/>
    </source>
</evidence>
<dbReference type="EMBL" id="KQ030537">
    <property type="protein sequence ID" value="KJZ73252.1"/>
    <property type="molecule type" value="Genomic_DNA"/>
</dbReference>
<proteinExistence type="predicted"/>
<dbReference type="GO" id="GO:0005737">
    <property type="term" value="C:cytoplasm"/>
    <property type="evidence" value="ECO:0007669"/>
    <property type="project" value="TreeGrafter"/>
</dbReference>
<evidence type="ECO:0000313" key="6">
    <source>
        <dbReference type="EMBL" id="KJZ73252.1"/>
    </source>
</evidence>
<dbReference type="SUPFAM" id="SSF56801">
    <property type="entry name" value="Acetyl-CoA synthetase-like"/>
    <property type="match status" value="2"/>
</dbReference>
<feature type="region of interest" description="Disordered" evidence="4">
    <location>
        <begin position="177"/>
        <end position="207"/>
    </location>
</feature>
<dbReference type="SUPFAM" id="SSF52777">
    <property type="entry name" value="CoA-dependent acyltransferases"/>
    <property type="match status" value="5"/>
</dbReference>
<dbReference type="Gene3D" id="1.10.1200.10">
    <property type="entry name" value="ACP-like"/>
    <property type="match status" value="2"/>
</dbReference>
<gene>
    <name evidence="6" type="ORF">HIM_07449</name>
</gene>
<organism evidence="6 7">
    <name type="scientific">Hirsutella minnesotensis 3608</name>
    <dbReference type="NCBI Taxonomy" id="1043627"/>
    <lineage>
        <taxon>Eukaryota</taxon>
        <taxon>Fungi</taxon>
        <taxon>Dikarya</taxon>
        <taxon>Ascomycota</taxon>
        <taxon>Pezizomycotina</taxon>
        <taxon>Sordariomycetes</taxon>
        <taxon>Hypocreomycetidae</taxon>
        <taxon>Hypocreales</taxon>
        <taxon>Ophiocordycipitaceae</taxon>
        <taxon>Hirsutella</taxon>
    </lineage>
</organism>
<dbReference type="CDD" id="cd19542">
    <property type="entry name" value="CT_NRPS-like"/>
    <property type="match status" value="1"/>
</dbReference>
<sequence length="2780" mass="305106">MVFLTQTSQCSAGDEQRFSPEKDRAEKPQRSERVSGGSPIFGDVGVTSSARPDFVSPNVTQEARKVLAWAIDFIVSTSLTSRPEPLAENPCARQLGTGNPEPTISRSGTICHRTHHTGPDSTVSWADLDKALYAILQKPSLINSKEDWRKDQHKSERMSKEAWLVILAHLMDLDETSPAADQDEHQGASPYCEAFPEADDSRSPGGDFSTWRTSINEYLRRLQSLPEDNTPPGRPFLQKICQSKKDVASASCPQSLFVVHSSTSVTSESKWVTENPLRYHVVDSHLIVNELIPRGKRLRLRTSINLGALMRPHMPHMAHKFDRVLHQLLESRRAQAKLDYVAGPSQKDLQVIWKWNASVPQPVEACVHDLIKSRAVLHPNKLAVDAWDGTLTYRQLDEQSTALALVLRDKGIGPGAIVPLCFERSMWMCVARVGVMKAGAASVGIDPKQPVERLRAITKQVRAPLILSSVATEDLVRRIGGCQVLVISRECLSTPPKTLQSELPRVSPSATLYAVFTSGSTGTPKGVLISHRNYSSAVAYQHRQCGFESASRVLDSASYAFDAACLIPFHTLTAGGCLCVPPEAQLQNDISTCIREFGITLLFLTPSAARLLEPDAYSQLDTLVVGGESVGPSDLPSSNSKTLVKVLYGPSECTPVATRYDLETSKHAAIGFGVGVCTWIVDPQDGRSLAPIGDVGELWLEGPLVGQGYLDDPAKTEASFIRDPPWLLKGCLGHTGRRGRLYRTGDLVRYNDDGSIVYVGRKDTQVKIRGQRVELGEVEEHVHAALQASRGEGPRLEAQVIAETIRLPEVDSVMLVVFLSLAGAGNQTEEEHNASVRVATKGLADYLAERVPAYMVPTAFIPVQSIPKTVVGKIDRSALRLLGASSWQLCRAEAVGDGEAELSSNTVERTLQEVWALVLNLPYMSVSVDRAFTSLGGDSITAMQVVSVCRQRNIRVAMTDILQARTIRNLASRCQDMTLTRGPGREWEEDNMETGLPFGLSPAQNLFFSTFPDGTNQLNRNLFLDIKSPLPTGDVCAALQAVVSRHEMLRARFQRDSSGNWEQFISPDVPGSFSFAEHSSVTASQLFDIAQARQSKLDIYNGPVFAGDLVNMTETTSQTLILTAHHLVVDSSSWKLIRNALEENFKSGRFCSESGPSYRAWCKAQQDVNVNLTLDSMPLFESPVVNLSWDLASVYNTRADSSKSSFILDHDATKLLMGTSNHSLRTEPLDIVLGSVAFSFHQAFPERSIPVIFLEHNGREESSPSSLDVSRTVGLFSEIRPLSIDLQSSSTIIDAVRLAKDTRRNVPVDLVSRQHGRSHWEAFSAYAGIELKVNFDDGRHQDQENDQTIFRLAAPLSQDRTPAVLPESSKRQATIEANMTVQDGKLVITFAYPKHVKHESRLLQWFQSFTGTLEMAARTVAQMPASLTLSDLPLLPLSYRALDRLFKQTLPLLGIKAEKIIDIYPTSPIQEGILLSSSTGISSYATFWIWSCKSNDSTIGVDPLRLEAAWRRVVERHSILSTVFCPSPKGTGFVQILLDSPPVRVSHMMVPSGSACEALGRLHRPTFGPSEPEHAFTICKSDDEVACRLDISHCLLDGASLSNLVKEIIAAYDPINVPPPAPFKSMIQFISSIRKDDLISFWSRMLRGVRPCEIPASRPRSDVHDTFQYIPIPSRLTSGISDACRRADVTRSVFLQVAWGMVLSHLTGMDEICFGYLASGRNAPVEGIEGIIGPLANMLVARINMRGSAAEIFKTTLDHSIEHLKHQHASLADVQHAIGLTGRRLFNTAMSVREADRREANETRSISLQYHNHQDPHEFDLLLTSHLERDKTHVSVQFRQASVGRQLAEEAAVTLGKAIEYLTSQFSHSSNRDEASKADGATNGGLYVDFFVHVVGSTQDATLNFWRGYFANLNAELFPSPKAAKGGLQVKSHTCTRLVKLRSSPDVYSAVEKVWAAWSIVAARNASSSEALFGAVETSSLQTVDSGQSTLPIRVTMDWKESGDELLRSIREQRTAMAPYKRSGLQVIRRASEECATACYNFQTLIITEESTETCQPLAKSRDPGTKAITIHCQIRAQEVSLEVRGCLNSLSEACITRVANQLQYAVGWISDTEARKSKLGRAIPITPQELDSIWSWNNPLLKANEECVHDLIKTKVLANPRAPAVCAWDGDLSYEQLDDRATRLACELTRRDIGRGSFVPLVFEKSMWMPVAMLAVMKAGAVSVALDTTQPEGRLRDILAWLDYRVALSSVQSENLAQSLGARHVMTVGALEPAALEPLQGQPQRLPFVRPSDILYAVFTSGSTGTPKGTLMTHQNMSTMVAYQQEALGLTSSSRVYDFASYAFDVAWCNFVHALTSGGCLCVPSEGDRRNDIEGSVLALRANYMHITPTILRHVDWSKAKTVSVINLSGEPVLPGDVASVGHQVKVVNAYGPAETNVVTVQDLTESPGSQVSIGRGAGACTWVVNTQDTNELASIGTIGELWVEGPLVGRGYLNDPERTAATFVKDPAWLLRGAPGWTGRQGTLYRTGDLVRYNDDGTLVYVGRADRQIKIRGQRVELGDVENQARRALNTKTDKSARNVGAGQGITEVVAETILPRQAKAAILVLFVSLEGAQAMTEQEHNAAVQRATAGLPERLSSVLPQYMVPSAYVPVRRMPLTATGKLDRRQLQQTHGSRTVQELTAPCRPAADGLRQPTTDGERLMQKLWAEALTVGAQDIGMDDDFFRVGGDSLGAMRLVGLARDKEVSVTVRDIFQHPVLCDLAAVIFSDKSKHFPGVDF</sequence>
<keyword evidence="1" id="KW-0596">Phosphopantetheine</keyword>
<feature type="region of interest" description="Disordered" evidence="4">
    <location>
        <begin position="1"/>
        <end position="47"/>
    </location>
</feature>
<dbReference type="InterPro" id="IPR042099">
    <property type="entry name" value="ANL_N_sf"/>
</dbReference>
<feature type="compositionally biased region" description="Polar residues" evidence="4">
    <location>
        <begin position="1"/>
        <end position="11"/>
    </location>
</feature>
<dbReference type="OrthoDB" id="416786at2759"/>
<dbReference type="CDD" id="cd05918">
    <property type="entry name" value="A_NRPS_SidN3_like"/>
    <property type="match status" value="2"/>
</dbReference>
<dbReference type="GO" id="GO:0043041">
    <property type="term" value="P:amino acid activation for nonribosomal peptide biosynthetic process"/>
    <property type="evidence" value="ECO:0007669"/>
    <property type="project" value="TreeGrafter"/>
</dbReference>
<dbReference type="InterPro" id="IPR023213">
    <property type="entry name" value="CAT-like_dom_sf"/>
</dbReference>
<evidence type="ECO:0000256" key="2">
    <source>
        <dbReference type="ARBA" id="ARBA00022553"/>
    </source>
</evidence>
<evidence type="ECO:0000256" key="1">
    <source>
        <dbReference type="ARBA" id="ARBA00022450"/>
    </source>
</evidence>
<dbReference type="InterPro" id="IPR000873">
    <property type="entry name" value="AMP-dep_synth/lig_dom"/>
</dbReference>
<keyword evidence="3" id="KW-0436">Ligase</keyword>
<feature type="compositionally biased region" description="Basic and acidic residues" evidence="4">
    <location>
        <begin position="14"/>
        <end position="33"/>
    </location>
</feature>
<dbReference type="Gene3D" id="3.40.50.12780">
    <property type="entry name" value="N-terminal domain of ligase-like"/>
    <property type="match status" value="2"/>
</dbReference>
<protein>
    <recommendedName>
        <fullName evidence="5">Carrier domain-containing protein</fullName>
    </recommendedName>
</protein>
<name>A0A0F7ZYX9_9HYPO</name>
<evidence type="ECO:0000313" key="7">
    <source>
        <dbReference type="Proteomes" id="UP000054481"/>
    </source>
</evidence>